<evidence type="ECO:0000256" key="1">
    <source>
        <dbReference type="ARBA" id="ARBA00022553"/>
    </source>
</evidence>
<evidence type="ECO:0000256" key="2">
    <source>
        <dbReference type="SAM" id="MobiDB-lite"/>
    </source>
</evidence>
<dbReference type="PANTHER" id="PTHR15672:SF8">
    <property type="entry name" value="PROTEIN ENCORE"/>
    <property type="match status" value="1"/>
</dbReference>
<evidence type="ECO:0000259" key="3">
    <source>
        <dbReference type="PROSITE" id="PS51061"/>
    </source>
</evidence>
<dbReference type="InterPro" id="IPR036867">
    <property type="entry name" value="R3H_dom_sf"/>
</dbReference>
<dbReference type="CDD" id="cd02642">
    <property type="entry name" value="R3H_encore_like"/>
    <property type="match status" value="1"/>
</dbReference>
<dbReference type="Pfam" id="PF01424">
    <property type="entry name" value="R3H"/>
    <property type="match status" value="1"/>
</dbReference>
<feature type="compositionally biased region" description="Pro residues" evidence="2">
    <location>
        <begin position="46"/>
        <end position="62"/>
    </location>
</feature>
<reference evidence="4 5" key="1">
    <citation type="submission" date="2023-11" db="EMBL/GenBank/DDBJ databases">
        <title>Halocaridina rubra genome assembly.</title>
        <authorList>
            <person name="Smith C."/>
        </authorList>
    </citation>
    <scope>NUCLEOTIDE SEQUENCE [LARGE SCALE GENOMIC DNA]</scope>
    <source>
        <strain evidence="4">EP-1</strain>
        <tissue evidence="4">Whole</tissue>
    </source>
</reference>
<feature type="compositionally biased region" description="Pro residues" evidence="2">
    <location>
        <begin position="157"/>
        <end position="168"/>
    </location>
</feature>
<feature type="region of interest" description="Disordered" evidence="2">
    <location>
        <begin position="1"/>
        <end position="217"/>
    </location>
</feature>
<dbReference type="AlphaFoldDB" id="A0AAN9A5Z0"/>
<dbReference type="InterPro" id="IPR001374">
    <property type="entry name" value="R3H_dom"/>
</dbReference>
<dbReference type="SMART" id="SM00393">
    <property type="entry name" value="R3H"/>
    <property type="match status" value="1"/>
</dbReference>
<name>A0AAN9A5Z0_HALRR</name>
<dbReference type="GO" id="GO:0003676">
    <property type="term" value="F:nucleic acid binding"/>
    <property type="evidence" value="ECO:0007669"/>
    <property type="project" value="UniProtKB-UniRule"/>
</dbReference>
<dbReference type="PROSITE" id="PS51061">
    <property type="entry name" value="R3H"/>
    <property type="match status" value="1"/>
</dbReference>
<dbReference type="Gene3D" id="3.30.1370.50">
    <property type="entry name" value="R3H-like domain"/>
    <property type="match status" value="1"/>
</dbReference>
<protein>
    <submittedName>
        <fullName evidence="4">R3H domain-containing protein 1</fullName>
    </submittedName>
</protein>
<feature type="compositionally biased region" description="Low complexity" evidence="2">
    <location>
        <begin position="197"/>
        <end position="208"/>
    </location>
</feature>
<keyword evidence="1" id="KW-0597">Phosphoprotein</keyword>
<feature type="domain" description="R3H" evidence="3">
    <location>
        <begin position="242"/>
        <end position="305"/>
    </location>
</feature>
<feature type="compositionally biased region" description="Low complexity" evidence="2">
    <location>
        <begin position="169"/>
        <end position="189"/>
    </location>
</feature>
<evidence type="ECO:0000313" key="5">
    <source>
        <dbReference type="Proteomes" id="UP001381693"/>
    </source>
</evidence>
<accession>A0AAN9A5Z0</accession>
<gene>
    <name evidence="4" type="primary">R3HDM1_2</name>
    <name evidence="4" type="ORF">SK128_025723</name>
</gene>
<sequence length="379" mass="41303">MERSARPLRSHPTLSKQLSLLDDECDEGVVDGGDGLPDTPPTHVHTPPPTPPGADGVSPPPSTNFSHHHNSPPHGPGPGGGGGNHLNQGGSNHACHGGSNHAGQGLGGRSKSLELHQQRSSDSDKDAPLVTSARHRHHGGNKLKLLQRSHAMREDSSPPPELLEPVPPSSHVGTHVGSSSSGNTLTVSSGRRRLKHQGSSQSSFEGSSPCLSRDSSMEYTDSSGVDLLQFIIQTLHKNQKDRMMLLKIEHELVSLVKDSKRTHHKFPPMSSYQRMLVHRCAAFFGLEHNVDQQGTAVIVNKTRNTRLPETRFREHFRDDLLAPDEPKRSILKRDSSSFDDGNYKVNYVITNLGCIGHHSQMVMPTALKYQVDVSRPNAV</sequence>
<feature type="compositionally biased region" description="Basic and acidic residues" evidence="2">
    <location>
        <begin position="111"/>
        <end position="127"/>
    </location>
</feature>
<organism evidence="4 5">
    <name type="scientific">Halocaridina rubra</name>
    <name type="common">Hawaiian red shrimp</name>
    <dbReference type="NCBI Taxonomy" id="373956"/>
    <lineage>
        <taxon>Eukaryota</taxon>
        <taxon>Metazoa</taxon>
        <taxon>Ecdysozoa</taxon>
        <taxon>Arthropoda</taxon>
        <taxon>Crustacea</taxon>
        <taxon>Multicrustacea</taxon>
        <taxon>Malacostraca</taxon>
        <taxon>Eumalacostraca</taxon>
        <taxon>Eucarida</taxon>
        <taxon>Decapoda</taxon>
        <taxon>Pleocyemata</taxon>
        <taxon>Caridea</taxon>
        <taxon>Atyoidea</taxon>
        <taxon>Atyidae</taxon>
        <taxon>Halocaridina</taxon>
    </lineage>
</organism>
<dbReference type="EMBL" id="JAXCGZ010009878">
    <property type="protein sequence ID" value="KAK7076073.1"/>
    <property type="molecule type" value="Genomic_DNA"/>
</dbReference>
<evidence type="ECO:0000313" key="4">
    <source>
        <dbReference type="EMBL" id="KAK7076073.1"/>
    </source>
</evidence>
<keyword evidence="5" id="KW-1185">Reference proteome</keyword>
<dbReference type="InterPro" id="IPR051937">
    <property type="entry name" value="R3H_domain_containing"/>
</dbReference>
<proteinExistence type="predicted"/>
<dbReference type="PANTHER" id="PTHR15672">
    <property type="entry name" value="CAMP-REGULATED PHOSPHOPROTEIN 21 RELATED R3H DOMAIN CONTAINING PROTEIN"/>
    <property type="match status" value="1"/>
</dbReference>
<dbReference type="Proteomes" id="UP001381693">
    <property type="component" value="Unassembled WGS sequence"/>
</dbReference>
<comment type="caution">
    <text evidence="4">The sequence shown here is derived from an EMBL/GenBank/DDBJ whole genome shotgun (WGS) entry which is preliminary data.</text>
</comment>
<feature type="compositionally biased region" description="Basic residues" evidence="2">
    <location>
        <begin position="133"/>
        <end position="147"/>
    </location>
</feature>
<dbReference type="SUPFAM" id="SSF82708">
    <property type="entry name" value="R3H domain"/>
    <property type="match status" value="1"/>
</dbReference>